<dbReference type="Gene3D" id="2.40.10.10">
    <property type="entry name" value="Trypsin-like serine proteases"/>
    <property type="match status" value="2"/>
</dbReference>
<reference evidence="7 8" key="1">
    <citation type="journal article" date="2018" name="Plant J.">
        <title>Genome sequences of Chlorella sorokiniana UTEX 1602 and Micractinium conductrix SAG 241.80: implications to maltose excretion by a green alga.</title>
        <authorList>
            <person name="Arriola M.B."/>
            <person name="Velmurugan N."/>
            <person name="Zhang Y."/>
            <person name="Plunkett M.H."/>
            <person name="Hondzo H."/>
            <person name="Barney B.M."/>
        </authorList>
    </citation>
    <scope>NUCLEOTIDE SEQUENCE [LARGE SCALE GENOMIC DNA]</scope>
    <source>
        <strain evidence="7 8">SAG 241.80</strain>
    </source>
</reference>
<dbReference type="PRINTS" id="PR00834">
    <property type="entry name" value="PROTEASES2C"/>
</dbReference>
<evidence type="ECO:0000313" key="8">
    <source>
        <dbReference type="Proteomes" id="UP000239649"/>
    </source>
</evidence>
<evidence type="ECO:0000256" key="1">
    <source>
        <dbReference type="ARBA" id="ARBA00010541"/>
    </source>
</evidence>
<evidence type="ECO:0000259" key="6">
    <source>
        <dbReference type="PROSITE" id="PS50106"/>
    </source>
</evidence>
<keyword evidence="5" id="KW-1133">Transmembrane helix</keyword>
<name>A0A2P6VN66_9CHLO</name>
<protein>
    <submittedName>
        <fullName evidence="7">Protease Do-like chloroplastic</fullName>
    </submittedName>
</protein>
<evidence type="ECO:0000256" key="2">
    <source>
        <dbReference type="ARBA" id="ARBA00022670"/>
    </source>
</evidence>
<dbReference type="InterPro" id="IPR051201">
    <property type="entry name" value="Chloro_Bact_Ser_Proteases"/>
</dbReference>
<dbReference type="InterPro" id="IPR043504">
    <property type="entry name" value="Peptidase_S1_PA_chymotrypsin"/>
</dbReference>
<keyword evidence="8" id="KW-1185">Reference proteome</keyword>
<dbReference type="Pfam" id="PF13180">
    <property type="entry name" value="PDZ_2"/>
    <property type="match status" value="1"/>
</dbReference>
<dbReference type="GO" id="GO:0006508">
    <property type="term" value="P:proteolysis"/>
    <property type="evidence" value="ECO:0007669"/>
    <property type="project" value="UniProtKB-KW"/>
</dbReference>
<comment type="caution">
    <text evidence="7">The sequence shown here is derived from an EMBL/GenBank/DDBJ whole genome shotgun (WGS) entry which is preliminary data.</text>
</comment>
<keyword evidence="5" id="KW-0812">Transmembrane</keyword>
<dbReference type="Gene3D" id="2.30.42.10">
    <property type="match status" value="1"/>
</dbReference>
<evidence type="ECO:0000256" key="5">
    <source>
        <dbReference type="SAM" id="Phobius"/>
    </source>
</evidence>
<dbReference type="Pfam" id="PF13365">
    <property type="entry name" value="Trypsin_2"/>
    <property type="match status" value="1"/>
</dbReference>
<proteinExistence type="inferred from homology"/>
<dbReference type="AlphaFoldDB" id="A0A2P6VN66"/>
<dbReference type="PANTHER" id="PTHR43343:SF2">
    <property type="entry name" value="PDZ DOMAIN-CONTAINING PROTEIN"/>
    <property type="match status" value="1"/>
</dbReference>
<dbReference type="PROSITE" id="PS50106">
    <property type="entry name" value="PDZ"/>
    <property type="match status" value="1"/>
</dbReference>
<gene>
    <name evidence="7" type="ORF">C2E20_1528</name>
</gene>
<comment type="similarity">
    <text evidence="1">Belongs to the peptidase S1C family.</text>
</comment>
<dbReference type="Proteomes" id="UP000239649">
    <property type="component" value="Unassembled WGS sequence"/>
</dbReference>
<dbReference type="FunFam" id="2.40.10.10:FF:000001">
    <property type="entry name" value="Periplasmic serine protease DegS"/>
    <property type="match status" value="1"/>
</dbReference>
<feature type="transmembrane region" description="Helical" evidence="5">
    <location>
        <begin position="46"/>
        <end position="62"/>
    </location>
</feature>
<dbReference type="OrthoDB" id="4217619at2759"/>
<dbReference type="InterPro" id="IPR009003">
    <property type="entry name" value="Peptidase_S1_PA"/>
</dbReference>
<dbReference type="InterPro" id="IPR001940">
    <property type="entry name" value="Peptidase_S1C"/>
</dbReference>
<feature type="domain" description="PDZ" evidence="6">
    <location>
        <begin position="329"/>
        <end position="400"/>
    </location>
</feature>
<evidence type="ECO:0000256" key="3">
    <source>
        <dbReference type="ARBA" id="ARBA00022801"/>
    </source>
</evidence>
<dbReference type="CDD" id="cd00990">
    <property type="entry name" value="cpPDZ_AtDEGP1-like"/>
    <property type="match status" value="1"/>
</dbReference>
<dbReference type="InterPro" id="IPR001478">
    <property type="entry name" value="PDZ"/>
</dbReference>
<organism evidence="7 8">
    <name type="scientific">Micractinium conductrix</name>
    <dbReference type="NCBI Taxonomy" id="554055"/>
    <lineage>
        <taxon>Eukaryota</taxon>
        <taxon>Viridiplantae</taxon>
        <taxon>Chlorophyta</taxon>
        <taxon>core chlorophytes</taxon>
        <taxon>Trebouxiophyceae</taxon>
        <taxon>Chlorellales</taxon>
        <taxon>Chlorellaceae</taxon>
        <taxon>Chlorella clade</taxon>
        <taxon>Micractinium</taxon>
    </lineage>
</organism>
<dbReference type="SUPFAM" id="SSF50156">
    <property type="entry name" value="PDZ domain-like"/>
    <property type="match status" value="1"/>
</dbReference>
<dbReference type="GO" id="GO:0004252">
    <property type="term" value="F:serine-type endopeptidase activity"/>
    <property type="evidence" value="ECO:0007669"/>
    <property type="project" value="InterPro"/>
</dbReference>
<accession>A0A2P6VN66</accession>
<dbReference type="STRING" id="554055.A0A2P6VN66"/>
<dbReference type="SMART" id="SM00228">
    <property type="entry name" value="PDZ"/>
    <property type="match status" value="1"/>
</dbReference>
<keyword evidence="2" id="KW-0645">Protease</keyword>
<keyword evidence="3" id="KW-0378">Hydrolase</keyword>
<evidence type="ECO:0000313" key="7">
    <source>
        <dbReference type="EMBL" id="PSC75530.1"/>
    </source>
</evidence>
<keyword evidence="5" id="KW-0472">Membrane</keyword>
<evidence type="ECO:0000256" key="4">
    <source>
        <dbReference type="ARBA" id="ARBA00022825"/>
    </source>
</evidence>
<dbReference type="InterPro" id="IPR036034">
    <property type="entry name" value="PDZ_sf"/>
</dbReference>
<keyword evidence="4" id="KW-0720">Serine protease</keyword>
<dbReference type="PANTHER" id="PTHR43343">
    <property type="entry name" value="PEPTIDASE S12"/>
    <property type="match status" value="1"/>
</dbReference>
<dbReference type="EMBL" id="LHPF02000002">
    <property type="protein sequence ID" value="PSC75530.1"/>
    <property type="molecule type" value="Genomic_DNA"/>
</dbReference>
<sequence length="445" mass="45732">MQAFARQAARRGTASPQLDAAAAAAAGAAAADAAAGTGRRAALRRLLLSGAAAAALLVAAAYPRPAAAFKLPGGLFGDGGSPGGSPPAAAAAVDGIQAKMEDRSPLPNLSELSTDEVLTIQLFKDNTPCVVNIANIATARHYYSTDIMKIPQGQGSGFVWDDAGHIVTNFHVIRGASEVQVSLIDQSTYPAKIIGGDPSKDVAVLQLQAPAEVLENLKAIQLGASSSLAVGQKVFAIGNPFGLDHTLTSGIISGLNRELNTGYGGSSLRNVIQCDAAINPGNSGGPLLDSRGRLIGINTAIADPTGKGASSGIGFAIPIDTVRGLVEQILKYGRVVRPVLGITIAPPQALRQMGLEGVLVLDVPPGTPADKAGMQGIVRDGFGRLVIGDVIVGMNGKPVKKEADLFDILDGCKVGETVKVEVLRRGTQRKTLTVTLSERQPEPTE</sequence>
<dbReference type="InterPro" id="IPR039382">
    <property type="entry name" value="DEGP1/8_PDZ_dom"/>
</dbReference>
<dbReference type="SUPFAM" id="SSF50494">
    <property type="entry name" value="Trypsin-like serine proteases"/>
    <property type="match status" value="1"/>
</dbReference>